<reference evidence="1 2" key="1">
    <citation type="submission" date="2019-05" db="EMBL/GenBank/DDBJ databases">
        <title>Another draft genome of Portunus trituberculatus and its Hox gene families provides insights of decapod evolution.</title>
        <authorList>
            <person name="Jeong J.-H."/>
            <person name="Song I."/>
            <person name="Kim S."/>
            <person name="Choi T."/>
            <person name="Kim D."/>
            <person name="Ryu S."/>
            <person name="Kim W."/>
        </authorList>
    </citation>
    <scope>NUCLEOTIDE SEQUENCE [LARGE SCALE GENOMIC DNA]</scope>
    <source>
        <tissue evidence="1">Muscle</tissue>
    </source>
</reference>
<dbReference type="AlphaFoldDB" id="A0A5B7EV20"/>
<dbReference type="Proteomes" id="UP000324222">
    <property type="component" value="Unassembled WGS sequence"/>
</dbReference>
<dbReference type="EMBL" id="VSRR010003590">
    <property type="protein sequence ID" value="MPC36723.1"/>
    <property type="molecule type" value="Genomic_DNA"/>
</dbReference>
<organism evidence="1 2">
    <name type="scientific">Portunus trituberculatus</name>
    <name type="common">Swimming crab</name>
    <name type="synonym">Neptunus trituberculatus</name>
    <dbReference type="NCBI Taxonomy" id="210409"/>
    <lineage>
        <taxon>Eukaryota</taxon>
        <taxon>Metazoa</taxon>
        <taxon>Ecdysozoa</taxon>
        <taxon>Arthropoda</taxon>
        <taxon>Crustacea</taxon>
        <taxon>Multicrustacea</taxon>
        <taxon>Malacostraca</taxon>
        <taxon>Eumalacostraca</taxon>
        <taxon>Eucarida</taxon>
        <taxon>Decapoda</taxon>
        <taxon>Pleocyemata</taxon>
        <taxon>Brachyura</taxon>
        <taxon>Eubrachyura</taxon>
        <taxon>Portunoidea</taxon>
        <taxon>Portunidae</taxon>
        <taxon>Portuninae</taxon>
        <taxon>Portunus</taxon>
    </lineage>
</organism>
<sequence>MFCIVGYGEGSRCRVTEDRKSRARLGVSWREMRLVETDTETPREFRIVWGDRRGRRERENVEGGERAAPTSGVLSARLAIHPSCLPLHHWLALPAAAPSLIPHSPMYSLCHDRIVSET</sequence>
<accession>A0A5B7EV20</accession>
<keyword evidence="2" id="KW-1185">Reference proteome</keyword>
<protein>
    <submittedName>
        <fullName evidence="1">Uncharacterized protein</fullName>
    </submittedName>
</protein>
<evidence type="ECO:0000313" key="1">
    <source>
        <dbReference type="EMBL" id="MPC36723.1"/>
    </source>
</evidence>
<gene>
    <name evidence="1" type="ORF">E2C01_030191</name>
</gene>
<evidence type="ECO:0000313" key="2">
    <source>
        <dbReference type="Proteomes" id="UP000324222"/>
    </source>
</evidence>
<proteinExistence type="predicted"/>
<comment type="caution">
    <text evidence="1">The sequence shown here is derived from an EMBL/GenBank/DDBJ whole genome shotgun (WGS) entry which is preliminary data.</text>
</comment>
<name>A0A5B7EV20_PORTR</name>